<name>A0A427B9M9_ENSVE</name>
<evidence type="ECO:0000256" key="1">
    <source>
        <dbReference type="SAM" id="MobiDB-lite"/>
    </source>
</evidence>
<evidence type="ECO:0000313" key="2">
    <source>
        <dbReference type="EMBL" id="RRT85126.1"/>
    </source>
</evidence>
<dbReference type="EMBL" id="AMZH03000173">
    <property type="protein sequence ID" value="RRT85126.1"/>
    <property type="molecule type" value="Genomic_DNA"/>
</dbReference>
<feature type="region of interest" description="Disordered" evidence="1">
    <location>
        <begin position="128"/>
        <end position="169"/>
    </location>
</feature>
<sequence length="303" mass="31542">MLLATTSPLSISSVAALLFSITVASHLIRRPMPCSPLSSLQPSPPLPSPSAASSSAGHLCSSPPCHRHRPSLPRCLLFLLSYRSSRISPLPSPSVASSSTDHLYSPHASLLLSLTSTAVVAPNVEAATTSSHRPLLSSPRPPAAASSSRRPSLSSPQPPAVASSSPLSPVAPKCRCYLPPSSLLTILATARCSPSIGHRLPLFIAASLSDHHLPLSSSTAFLPCLPATVADLCSSSRSKCRGAYCLLPSAVAVLTTTTRCYLLLLSAIAILTMATRCCLLLTTGQPSFSSLYHNHIDDANSCP</sequence>
<reference evidence="2 3" key="1">
    <citation type="journal article" date="2014" name="Agronomy (Basel)">
        <title>A Draft Genome Sequence for Ensete ventricosum, the Drought-Tolerant Tree Against Hunger.</title>
        <authorList>
            <person name="Harrison J."/>
            <person name="Moore K.A."/>
            <person name="Paszkiewicz K."/>
            <person name="Jones T."/>
            <person name="Grant M."/>
            <person name="Ambacheew D."/>
            <person name="Muzemil S."/>
            <person name="Studholme D.J."/>
        </authorList>
    </citation>
    <scope>NUCLEOTIDE SEQUENCE [LARGE SCALE GENOMIC DNA]</scope>
</reference>
<protein>
    <submittedName>
        <fullName evidence="2">Uncharacterized protein</fullName>
    </submittedName>
</protein>
<feature type="compositionally biased region" description="Low complexity" evidence="1">
    <location>
        <begin position="130"/>
        <end position="169"/>
    </location>
</feature>
<proteinExistence type="predicted"/>
<organism evidence="2 3">
    <name type="scientific">Ensete ventricosum</name>
    <name type="common">Abyssinian banana</name>
    <name type="synonym">Musa ensete</name>
    <dbReference type="NCBI Taxonomy" id="4639"/>
    <lineage>
        <taxon>Eukaryota</taxon>
        <taxon>Viridiplantae</taxon>
        <taxon>Streptophyta</taxon>
        <taxon>Embryophyta</taxon>
        <taxon>Tracheophyta</taxon>
        <taxon>Spermatophyta</taxon>
        <taxon>Magnoliopsida</taxon>
        <taxon>Liliopsida</taxon>
        <taxon>Zingiberales</taxon>
        <taxon>Musaceae</taxon>
        <taxon>Ensete</taxon>
    </lineage>
</organism>
<accession>A0A427B9M9</accession>
<dbReference type="AlphaFoldDB" id="A0A427B9M9"/>
<dbReference type="Proteomes" id="UP000287651">
    <property type="component" value="Unassembled WGS sequence"/>
</dbReference>
<gene>
    <name evidence="2" type="ORF">B296_00000504</name>
</gene>
<comment type="caution">
    <text evidence="2">The sequence shown here is derived from an EMBL/GenBank/DDBJ whole genome shotgun (WGS) entry which is preliminary data.</text>
</comment>
<evidence type="ECO:0000313" key="3">
    <source>
        <dbReference type="Proteomes" id="UP000287651"/>
    </source>
</evidence>
<feature type="region of interest" description="Disordered" evidence="1">
    <location>
        <begin position="38"/>
        <end position="66"/>
    </location>
</feature>